<dbReference type="SUPFAM" id="SSF53850">
    <property type="entry name" value="Periplasmic binding protein-like II"/>
    <property type="match status" value="1"/>
</dbReference>
<dbReference type="Proteomes" id="UP000601597">
    <property type="component" value="Unassembled WGS sequence"/>
</dbReference>
<organism evidence="2 3">
    <name type="scientific">Marinobacter zhanjiangensis</name>
    <dbReference type="NCBI Taxonomy" id="578215"/>
    <lineage>
        <taxon>Bacteria</taxon>
        <taxon>Pseudomonadati</taxon>
        <taxon>Pseudomonadota</taxon>
        <taxon>Gammaproteobacteria</taxon>
        <taxon>Pseudomonadales</taxon>
        <taxon>Marinobacteraceae</taxon>
        <taxon>Marinobacter</taxon>
    </lineage>
</organism>
<proteinExistence type="predicted"/>
<protein>
    <recommendedName>
        <fullName evidence="4">Spermidine/putrescine transport system substrate-binding protein</fullName>
    </recommendedName>
</protein>
<sequence length="418" mass="46967">MKRRDVLKAGGAGLLLSKAGFPAIVQAVNRKPTLRVVGTHVTLQEPIRRRAEQDLGINIEFYPGGSAEVLLKAATDPGSFDLYEQWSNSIRVLWQANAIQPIETRRLTYWDEINDLPKSGRISPEAQVGHGDAPHRLLHIQPNGTLGPEPSGMISFLPYAHNVDSFGYRSDAVNEGIPYDTESWGWLLDPKHRGRVAIVNAPSIGLFDLALAAQARGLIRFDDIGHMSRQEVDQLFEILIDYKRQGHFRGFWSSVPHSVDLMARGDVDIESMFSPAATRLRGMGIPCAYAAPKEGYRAWYGVMCLSSAIDEERKEAAYAFMNWWLSGWPGAFIARQGYYISNAQRSRQYMSSEEWDFWYEGKPAESPMTGTDGNIVAVPGEVRRGGSYIKRFENVAVWNTVMDTYEYTLTKWKDLLLA</sequence>
<accession>A0ABQ3B362</accession>
<dbReference type="Pfam" id="PF13416">
    <property type="entry name" value="SBP_bac_8"/>
    <property type="match status" value="1"/>
</dbReference>
<keyword evidence="1" id="KW-0732">Signal</keyword>
<keyword evidence="3" id="KW-1185">Reference proteome</keyword>
<dbReference type="EMBL" id="BMXV01000005">
    <property type="protein sequence ID" value="GGY77177.1"/>
    <property type="molecule type" value="Genomic_DNA"/>
</dbReference>
<gene>
    <name evidence="2" type="ORF">GCM10007071_25920</name>
</gene>
<dbReference type="RefSeq" id="WP_227712490.1">
    <property type="nucleotide sequence ID" value="NZ_BMXV01000005.1"/>
</dbReference>
<reference evidence="3" key="1">
    <citation type="journal article" date="2019" name="Int. J. Syst. Evol. Microbiol.">
        <title>The Global Catalogue of Microorganisms (GCM) 10K type strain sequencing project: providing services to taxonomists for standard genome sequencing and annotation.</title>
        <authorList>
            <consortium name="The Broad Institute Genomics Platform"/>
            <consortium name="The Broad Institute Genome Sequencing Center for Infectious Disease"/>
            <person name="Wu L."/>
            <person name="Ma J."/>
        </authorList>
    </citation>
    <scope>NUCLEOTIDE SEQUENCE [LARGE SCALE GENOMIC DNA]</scope>
    <source>
        <strain evidence="3">KCTC 22280</strain>
    </source>
</reference>
<comment type="caution">
    <text evidence="2">The sequence shown here is derived from an EMBL/GenBank/DDBJ whole genome shotgun (WGS) entry which is preliminary data.</text>
</comment>
<dbReference type="PANTHER" id="PTHR30222">
    <property type="entry name" value="SPERMIDINE/PUTRESCINE-BINDING PERIPLASMIC PROTEIN"/>
    <property type="match status" value="1"/>
</dbReference>
<evidence type="ECO:0008006" key="4">
    <source>
        <dbReference type="Google" id="ProtNLM"/>
    </source>
</evidence>
<dbReference type="PANTHER" id="PTHR30222:SF17">
    <property type="entry name" value="SPERMIDINE_PUTRESCINE-BINDING PERIPLASMIC PROTEIN"/>
    <property type="match status" value="1"/>
</dbReference>
<name>A0ABQ3B362_9GAMM</name>
<dbReference type="InterPro" id="IPR006059">
    <property type="entry name" value="SBP"/>
</dbReference>
<evidence type="ECO:0000313" key="3">
    <source>
        <dbReference type="Proteomes" id="UP000601597"/>
    </source>
</evidence>
<evidence type="ECO:0000313" key="2">
    <source>
        <dbReference type="EMBL" id="GGY77177.1"/>
    </source>
</evidence>
<evidence type="ECO:0000256" key="1">
    <source>
        <dbReference type="ARBA" id="ARBA00022729"/>
    </source>
</evidence>
<dbReference type="Gene3D" id="3.40.190.10">
    <property type="entry name" value="Periplasmic binding protein-like II"/>
    <property type="match status" value="1"/>
</dbReference>